<evidence type="ECO:0000313" key="3">
    <source>
        <dbReference type="Proteomes" id="UP000270856"/>
    </source>
</evidence>
<comment type="caution">
    <text evidence="2">The sequence shown here is derived from an EMBL/GenBank/DDBJ whole genome shotgun (WGS) entry which is preliminary data.</text>
</comment>
<evidence type="ECO:0000259" key="1">
    <source>
        <dbReference type="Pfam" id="PF13709"/>
    </source>
</evidence>
<dbReference type="Pfam" id="PF13709">
    <property type="entry name" value="DUF4159"/>
    <property type="match status" value="1"/>
</dbReference>
<proteinExistence type="predicted"/>
<reference evidence="2 3" key="1">
    <citation type="submission" date="2018-11" db="EMBL/GenBank/DDBJ databases">
        <title>Aureibaculum marinum gen. nov., sp. nov., a member of the family Flavobacteriaceae isolated from the Bohai Sea.</title>
        <authorList>
            <person name="Ji X."/>
        </authorList>
    </citation>
    <scope>NUCLEOTIDE SEQUENCE [LARGE SCALE GENOMIC DNA]</scope>
    <source>
        <strain evidence="2 3">BH-SD17</strain>
    </source>
</reference>
<dbReference type="Proteomes" id="UP000270856">
    <property type="component" value="Unassembled WGS sequence"/>
</dbReference>
<gene>
    <name evidence="2" type="ORF">EGM88_01990</name>
</gene>
<dbReference type="EMBL" id="RPFJ01000002">
    <property type="protein sequence ID" value="RPE00055.1"/>
    <property type="molecule type" value="Genomic_DNA"/>
</dbReference>
<dbReference type="InterPro" id="IPR025297">
    <property type="entry name" value="DUF4159"/>
</dbReference>
<dbReference type="OrthoDB" id="9804083at2"/>
<name>A0A3N4NV61_9FLAO</name>
<feature type="domain" description="DUF4159" evidence="1">
    <location>
        <begin position="22"/>
        <end position="211"/>
    </location>
</feature>
<keyword evidence="3" id="KW-1185">Reference proteome</keyword>
<evidence type="ECO:0000313" key="2">
    <source>
        <dbReference type="EMBL" id="RPE00055.1"/>
    </source>
</evidence>
<dbReference type="Gene3D" id="3.40.50.12140">
    <property type="entry name" value="Domain of unknown function DUF4159"/>
    <property type="match status" value="1"/>
</dbReference>
<protein>
    <submittedName>
        <fullName evidence="2">DUF4159 domain-containing protein</fullName>
    </submittedName>
</protein>
<dbReference type="AlphaFoldDB" id="A0A3N4NV61"/>
<sequence length="213" mass="24478">MLYMLRLLIVLFFFGSIQAQEVAILKYKGGGDWYANPTALPNLIQFCNVNIKTTIAEKPKTVETNSSDIFNYPILFMTGHGNVFFDNSDIENLRKYLFAGGFIHISDNYGLDKYIRAALKKLLPESELEEIPYTHPIYHQTFDFEKIPKIHEHDGKPPQGFGIFLEGRLVIFYDYESDLSDGWEDEAVHNNPAPVREKALKMGANIIEYVFKN</sequence>
<accession>A0A3N4NV61</accession>
<organism evidence="2 3">
    <name type="scientific">Aureibaculum marinum</name>
    <dbReference type="NCBI Taxonomy" id="2487930"/>
    <lineage>
        <taxon>Bacteria</taxon>
        <taxon>Pseudomonadati</taxon>
        <taxon>Bacteroidota</taxon>
        <taxon>Flavobacteriia</taxon>
        <taxon>Flavobacteriales</taxon>
        <taxon>Flavobacteriaceae</taxon>
        <taxon>Aureibaculum</taxon>
    </lineage>
</organism>